<feature type="transmembrane region" description="Helical" evidence="1">
    <location>
        <begin position="111"/>
        <end position="133"/>
    </location>
</feature>
<dbReference type="EMBL" id="PNRG01000033">
    <property type="protein sequence ID" value="PMR78508.1"/>
    <property type="molecule type" value="Genomic_DNA"/>
</dbReference>
<feature type="transmembrane region" description="Helical" evidence="1">
    <location>
        <begin position="55"/>
        <end position="78"/>
    </location>
</feature>
<evidence type="ECO:0000313" key="3">
    <source>
        <dbReference type="Proteomes" id="UP000235547"/>
    </source>
</evidence>
<gene>
    <name evidence="2" type="ORF">C1H70_17350</name>
</gene>
<evidence type="ECO:0000256" key="1">
    <source>
        <dbReference type="SAM" id="Phobius"/>
    </source>
</evidence>
<reference evidence="2 3" key="1">
    <citation type="submission" date="2018-01" db="EMBL/GenBank/DDBJ databases">
        <title>Halomonas endophytica sp. nov., isolated from storage liquid in the stems of Populus euphratica.</title>
        <authorList>
            <person name="Chen C."/>
        </authorList>
    </citation>
    <scope>NUCLEOTIDE SEQUENCE [LARGE SCALE GENOMIC DNA]</scope>
    <source>
        <strain evidence="2 3">BZ-SZ-XJ27</strain>
    </source>
</reference>
<keyword evidence="1" id="KW-0472">Membrane</keyword>
<proteinExistence type="predicted"/>
<evidence type="ECO:0000313" key="2">
    <source>
        <dbReference type="EMBL" id="PMR78508.1"/>
    </source>
</evidence>
<sequence>MSSKINVTYIIKQHFNTLRDASNNKVSFKDVFVFLILPLLLSSLVFFGDGLSKEMFSLAVNFGAISTALLMSVLVLVYDQEAKIKYNIEVYPERYDGYRARLSVLRELYQNICYTIVVSILLVMFSVIGMSVLGNCVNVFFNLVFFVSSFLVVFMFSNIVITMLMVIKRFHALLTH</sequence>
<keyword evidence="1" id="KW-1133">Transmembrane helix</keyword>
<organism evidence="2 3">
    <name type="scientific">Halomonas urumqiensis</name>
    <dbReference type="NCBI Taxonomy" id="1684789"/>
    <lineage>
        <taxon>Bacteria</taxon>
        <taxon>Pseudomonadati</taxon>
        <taxon>Pseudomonadota</taxon>
        <taxon>Gammaproteobacteria</taxon>
        <taxon>Oceanospirillales</taxon>
        <taxon>Halomonadaceae</taxon>
        <taxon>Halomonas</taxon>
    </lineage>
</organism>
<dbReference type="AlphaFoldDB" id="A0A2N7UDH1"/>
<dbReference type="Proteomes" id="UP000235547">
    <property type="component" value="Unassembled WGS sequence"/>
</dbReference>
<keyword evidence="3" id="KW-1185">Reference proteome</keyword>
<feature type="transmembrane region" description="Helical" evidence="1">
    <location>
        <begin position="31"/>
        <end position="49"/>
    </location>
</feature>
<feature type="transmembrane region" description="Helical" evidence="1">
    <location>
        <begin position="139"/>
        <end position="167"/>
    </location>
</feature>
<name>A0A2N7UDH1_9GAMM</name>
<keyword evidence="1" id="KW-0812">Transmembrane</keyword>
<comment type="caution">
    <text evidence="2">The sequence shown here is derived from an EMBL/GenBank/DDBJ whole genome shotgun (WGS) entry which is preliminary data.</text>
</comment>
<accession>A0A2N7UDH1</accession>
<protein>
    <submittedName>
        <fullName evidence="2">Uncharacterized protein</fullName>
    </submittedName>
</protein>
<dbReference type="RefSeq" id="WP_107164715.1">
    <property type="nucleotide sequence ID" value="NZ_BNAE01000001.1"/>
</dbReference>
<dbReference type="OrthoDB" id="6174628at2"/>